<dbReference type="InterPro" id="IPR045732">
    <property type="entry name" value="DUF6086"/>
</dbReference>
<evidence type="ECO:0000313" key="2">
    <source>
        <dbReference type="Proteomes" id="UP001212821"/>
    </source>
</evidence>
<dbReference type="Proteomes" id="UP001212821">
    <property type="component" value="Chromosome"/>
</dbReference>
<accession>A0ABY7QCT8</accession>
<sequence length="118" mass="13002">MSQYYELDGETLWNPANGASRLFLRQLADFEAELQLPSGIGPMVNDEARIDPVAFGAFARALLVWYQRTTHGVIRALSAGFVATTLALAERAGVAVDEELTDRQLSAITWEVSRSMAR</sequence>
<name>A0ABY7QCT8_9ACTN</name>
<proteinExistence type="predicted"/>
<reference evidence="2" key="1">
    <citation type="submission" date="2022-12" db="EMBL/GenBank/DDBJ databases">
        <authorList>
            <person name="Mo P."/>
        </authorList>
    </citation>
    <scope>NUCLEOTIDE SEQUENCE [LARGE SCALE GENOMIC DNA]</scope>
    <source>
        <strain evidence="2">HUAS 3-15</strain>
    </source>
</reference>
<organism evidence="1 2">
    <name type="scientific">Kitasatospora cathayae</name>
    <dbReference type="NCBI Taxonomy" id="3004092"/>
    <lineage>
        <taxon>Bacteria</taxon>
        <taxon>Bacillati</taxon>
        <taxon>Actinomycetota</taxon>
        <taxon>Actinomycetes</taxon>
        <taxon>Kitasatosporales</taxon>
        <taxon>Streptomycetaceae</taxon>
        <taxon>Kitasatospora</taxon>
    </lineage>
</organism>
<dbReference type="RefSeq" id="WP_270149159.1">
    <property type="nucleotide sequence ID" value="NZ_CP115450.1"/>
</dbReference>
<keyword evidence="2" id="KW-1185">Reference proteome</keyword>
<gene>
    <name evidence="1" type="ORF">O1G21_34115</name>
</gene>
<dbReference type="EMBL" id="CP115450">
    <property type="protein sequence ID" value="WBP90402.1"/>
    <property type="molecule type" value="Genomic_DNA"/>
</dbReference>
<evidence type="ECO:0000313" key="1">
    <source>
        <dbReference type="EMBL" id="WBP90402.1"/>
    </source>
</evidence>
<protein>
    <submittedName>
        <fullName evidence="1">DUF6086 family protein</fullName>
    </submittedName>
</protein>
<dbReference type="Pfam" id="PF19564">
    <property type="entry name" value="DUF6086"/>
    <property type="match status" value="1"/>
</dbReference>